<dbReference type="AlphaFoldDB" id="A0A3D8IMN7"/>
<dbReference type="SUPFAM" id="SSF47336">
    <property type="entry name" value="ACP-like"/>
    <property type="match status" value="1"/>
</dbReference>
<gene>
    <name evidence="1" type="ORF">CQA53_03490</name>
</gene>
<dbReference type="Proteomes" id="UP000256379">
    <property type="component" value="Unassembled WGS sequence"/>
</dbReference>
<reference evidence="1 2" key="1">
    <citation type="submission" date="2018-04" db="EMBL/GenBank/DDBJ databases">
        <title>Novel Campyloabacter and Helicobacter Species and Strains.</title>
        <authorList>
            <person name="Mannion A.J."/>
            <person name="Shen Z."/>
            <person name="Fox J.G."/>
        </authorList>
    </citation>
    <scope>NUCLEOTIDE SEQUENCE [LARGE SCALE GENOMIC DNA]</scope>
    <source>
        <strain evidence="1 2">MIT 17-337</strain>
    </source>
</reference>
<dbReference type="EMBL" id="NXLQ01000004">
    <property type="protein sequence ID" value="RDU66518.1"/>
    <property type="molecule type" value="Genomic_DNA"/>
</dbReference>
<dbReference type="InterPro" id="IPR036736">
    <property type="entry name" value="ACP-like_sf"/>
</dbReference>
<sequence length="75" mass="8776">MQQKINEILSNILEIEVREDSYLTMENCPQWTSLTHIDIVMSIEEEFGIAFDERTLFKLTSQQMIIEKVAELLNA</sequence>
<dbReference type="Gene3D" id="1.10.1200.10">
    <property type="entry name" value="ACP-like"/>
    <property type="match status" value="1"/>
</dbReference>
<evidence type="ECO:0000313" key="1">
    <source>
        <dbReference type="EMBL" id="RDU66518.1"/>
    </source>
</evidence>
<proteinExistence type="predicted"/>
<protein>
    <submittedName>
        <fullName evidence="1">Acyl carrier protein</fullName>
    </submittedName>
</protein>
<organism evidence="1 2">
    <name type="scientific">Helicobacter didelphidarum</name>
    <dbReference type="NCBI Taxonomy" id="2040648"/>
    <lineage>
        <taxon>Bacteria</taxon>
        <taxon>Pseudomonadati</taxon>
        <taxon>Campylobacterota</taxon>
        <taxon>Epsilonproteobacteria</taxon>
        <taxon>Campylobacterales</taxon>
        <taxon>Helicobacteraceae</taxon>
        <taxon>Helicobacter</taxon>
    </lineage>
</organism>
<dbReference type="OrthoDB" id="5326488at2"/>
<name>A0A3D8IMN7_9HELI</name>
<dbReference type="RefSeq" id="WP_115542640.1">
    <property type="nucleotide sequence ID" value="NZ_NXLQ01000004.1"/>
</dbReference>
<evidence type="ECO:0000313" key="2">
    <source>
        <dbReference type="Proteomes" id="UP000256379"/>
    </source>
</evidence>
<comment type="caution">
    <text evidence="1">The sequence shown here is derived from an EMBL/GenBank/DDBJ whole genome shotgun (WGS) entry which is preliminary data.</text>
</comment>
<keyword evidence="2" id="KW-1185">Reference proteome</keyword>
<accession>A0A3D8IMN7</accession>